<evidence type="ECO:0000313" key="2">
    <source>
        <dbReference type="Proteomes" id="UP000002668"/>
    </source>
</evidence>
<dbReference type="HOGENOM" id="CLU_1366264_0_0_1"/>
<keyword evidence="2" id="KW-1185">Reference proteome</keyword>
<name>E4ZQT0_LEPMJ</name>
<reference evidence="2" key="1">
    <citation type="journal article" date="2011" name="Nat. Commun.">
        <title>Effector diversification within compartments of the Leptosphaeria maculans genome affected by Repeat-Induced Point mutations.</title>
        <authorList>
            <person name="Rouxel T."/>
            <person name="Grandaubert J."/>
            <person name="Hane J.K."/>
            <person name="Hoede C."/>
            <person name="van de Wouw A.P."/>
            <person name="Couloux A."/>
            <person name="Dominguez V."/>
            <person name="Anthouard V."/>
            <person name="Bally P."/>
            <person name="Bourras S."/>
            <person name="Cozijnsen A.J."/>
            <person name="Ciuffetti L.M."/>
            <person name="Degrave A."/>
            <person name="Dilmaghani A."/>
            <person name="Duret L."/>
            <person name="Fudal I."/>
            <person name="Goodwin S.B."/>
            <person name="Gout L."/>
            <person name="Glaser N."/>
            <person name="Linglin J."/>
            <person name="Kema G.H.J."/>
            <person name="Lapalu N."/>
            <person name="Lawrence C.B."/>
            <person name="May K."/>
            <person name="Meyer M."/>
            <person name="Ollivier B."/>
            <person name="Poulain J."/>
            <person name="Schoch C.L."/>
            <person name="Simon A."/>
            <person name="Spatafora J.W."/>
            <person name="Stachowiak A."/>
            <person name="Turgeon B.G."/>
            <person name="Tyler B.M."/>
            <person name="Vincent D."/>
            <person name="Weissenbach J."/>
            <person name="Amselem J."/>
            <person name="Quesneville H."/>
            <person name="Oliver R.P."/>
            <person name="Wincker P."/>
            <person name="Balesdent M.-H."/>
            <person name="Howlett B.J."/>
        </authorList>
    </citation>
    <scope>NUCLEOTIDE SEQUENCE [LARGE SCALE GENOMIC DNA]</scope>
    <source>
        <strain evidence="2">JN3 / isolate v23.1.3 / race Av1-4-5-6-7-8</strain>
    </source>
</reference>
<dbReference type="OMA" id="AITRMNI"/>
<accession>E4ZQT0</accession>
<organism evidence="2">
    <name type="scientific">Leptosphaeria maculans (strain JN3 / isolate v23.1.3 / race Av1-4-5-6-7-8)</name>
    <name type="common">Blackleg fungus</name>
    <name type="synonym">Phoma lingam</name>
    <dbReference type="NCBI Taxonomy" id="985895"/>
    <lineage>
        <taxon>Eukaryota</taxon>
        <taxon>Fungi</taxon>
        <taxon>Dikarya</taxon>
        <taxon>Ascomycota</taxon>
        <taxon>Pezizomycotina</taxon>
        <taxon>Dothideomycetes</taxon>
        <taxon>Pleosporomycetidae</taxon>
        <taxon>Pleosporales</taxon>
        <taxon>Pleosporineae</taxon>
        <taxon>Leptosphaeriaceae</taxon>
        <taxon>Plenodomus</taxon>
        <taxon>Plenodomus lingam/Leptosphaeria maculans species complex</taxon>
    </lineage>
</organism>
<protein>
    <submittedName>
        <fullName evidence="1">Predicted protein</fullName>
    </submittedName>
</protein>
<dbReference type="AlphaFoldDB" id="E4ZQT0"/>
<dbReference type="Proteomes" id="UP000002668">
    <property type="component" value="Genome"/>
</dbReference>
<evidence type="ECO:0000313" key="1">
    <source>
        <dbReference type="EMBL" id="CBX94085.1"/>
    </source>
</evidence>
<dbReference type="EMBL" id="FP929116">
    <property type="protein sequence ID" value="CBX94085.1"/>
    <property type="molecule type" value="Genomic_DNA"/>
</dbReference>
<dbReference type="Gene3D" id="1.20.1270.70">
    <property type="entry name" value="Designed single chain three-helix bundle"/>
    <property type="match status" value="1"/>
</dbReference>
<dbReference type="STRING" id="985895.E4ZQT0"/>
<dbReference type="OrthoDB" id="4159080at2759"/>
<proteinExistence type="predicted"/>
<dbReference type="InParanoid" id="E4ZQT0"/>
<sequence>MQNHPTQPGPAQDNLTQPDFAFATQNLNNFAAEVSRIGNVPALQGQLDNIVQMVGGITDRLDRIDTRLDRMDTRLDGLDTRLDGLDTRLDGLDARLTGLDTQVTTGFARVDVSIHRIEENLHTISTRLDATNFNTFAALNNKLIVAGDAPLCPLHHATTNQPIPHFPETGNAIENLSVAQLDGIFRALPVDMPVNRGNKKAKITALRYKIGAITA</sequence>
<dbReference type="eggNOG" id="ENOG502SXGH">
    <property type="taxonomic scope" value="Eukaryota"/>
</dbReference>
<dbReference type="GeneID" id="13285324"/>
<dbReference type="VEuPathDB" id="FungiDB:LEMA_P037590.1"/>
<gene>
    <name evidence="1" type="ORF">LEMA_P037590.1</name>
</gene>